<dbReference type="RefSeq" id="WP_203981588.1">
    <property type="nucleotide sequence ID" value="NZ_BAAAQJ010000007.1"/>
</dbReference>
<name>A0A8J3LQZ5_9ACTN</name>
<feature type="domain" description="N-acetyltransferase" evidence="1">
    <location>
        <begin position="128"/>
        <end position="258"/>
    </location>
</feature>
<evidence type="ECO:0000259" key="1">
    <source>
        <dbReference type="PROSITE" id="PS51186"/>
    </source>
</evidence>
<dbReference type="SUPFAM" id="SSF55729">
    <property type="entry name" value="Acyl-CoA N-acyltransferases (Nat)"/>
    <property type="match status" value="1"/>
</dbReference>
<dbReference type="EMBL" id="BONU01000053">
    <property type="protein sequence ID" value="GIG76402.1"/>
    <property type="molecule type" value="Genomic_DNA"/>
</dbReference>
<keyword evidence="3" id="KW-1185">Reference proteome</keyword>
<dbReference type="AlphaFoldDB" id="A0A8J3LQZ5"/>
<comment type="caution">
    <text evidence="2">The sequence shown here is derived from an EMBL/GenBank/DDBJ whole genome shotgun (WGS) entry which is preliminary data.</text>
</comment>
<accession>A0A8J3LQZ5</accession>
<proteinExistence type="predicted"/>
<dbReference type="InterPro" id="IPR016181">
    <property type="entry name" value="Acyl_CoA_acyltransferase"/>
</dbReference>
<protein>
    <submittedName>
        <fullName evidence="2">Acetyltransferase</fullName>
    </submittedName>
</protein>
<gene>
    <name evidence="2" type="ORF">Pfl04_48060</name>
</gene>
<evidence type="ECO:0000313" key="2">
    <source>
        <dbReference type="EMBL" id="GIG76402.1"/>
    </source>
</evidence>
<dbReference type="InterPro" id="IPR000182">
    <property type="entry name" value="GNAT_dom"/>
</dbReference>
<dbReference type="PROSITE" id="PS51186">
    <property type="entry name" value="GNAT"/>
    <property type="match status" value="1"/>
</dbReference>
<organism evidence="2 3">
    <name type="scientific">Planosporangium flavigriseum</name>
    <dbReference type="NCBI Taxonomy" id="373681"/>
    <lineage>
        <taxon>Bacteria</taxon>
        <taxon>Bacillati</taxon>
        <taxon>Actinomycetota</taxon>
        <taxon>Actinomycetes</taxon>
        <taxon>Micromonosporales</taxon>
        <taxon>Micromonosporaceae</taxon>
        <taxon>Planosporangium</taxon>
    </lineage>
</organism>
<dbReference type="Gene3D" id="3.40.630.30">
    <property type="match status" value="1"/>
</dbReference>
<dbReference type="GO" id="GO:0016747">
    <property type="term" value="F:acyltransferase activity, transferring groups other than amino-acyl groups"/>
    <property type="evidence" value="ECO:0007669"/>
    <property type="project" value="InterPro"/>
</dbReference>
<dbReference type="Pfam" id="PF00583">
    <property type="entry name" value="Acetyltransf_1"/>
    <property type="match status" value="1"/>
</dbReference>
<dbReference type="Proteomes" id="UP000653674">
    <property type="component" value="Unassembled WGS sequence"/>
</dbReference>
<evidence type="ECO:0000313" key="3">
    <source>
        <dbReference type="Proteomes" id="UP000653674"/>
    </source>
</evidence>
<reference evidence="2" key="1">
    <citation type="submission" date="2021-01" db="EMBL/GenBank/DDBJ databases">
        <title>Whole genome shotgun sequence of Planosporangium flavigriseum NBRC 105377.</title>
        <authorList>
            <person name="Komaki H."/>
            <person name="Tamura T."/>
        </authorList>
    </citation>
    <scope>NUCLEOTIDE SEQUENCE</scope>
    <source>
        <strain evidence="2">NBRC 105377</strain>
    </source>
</reference>
<sequence>MTSPELIRGLQERAARALPAERVEDAEGWWLRHAPRCSWWVGTVLPHRTAGPGELTRRVVGAERFYAAHGTVARFQISPGVCPDGLDTLLAERGYCPESPASLQVATDAQVLDRLLGSDRPPSDALRVEVDDRPTRAWFDAWYAVHGHGGDPRTEWDLLERVARPSGYARAMDGDDVVAVARAVADTGWAGVFGMATLPRARGKGAARRVLAALASWAGTHRADRLYLQVERDNVPALRLYELAGFTEICAYHYRTAR</sequence>